<dbReference type="PATRIC" id="fig|660596.6.peg.1349"/>
<feature type="transmembrane region" description="Helical" evidence="2">
    <location>
        <begin position="6"/>
        <end position="28"/>
    </location>
</feature>
<feature type="region of interest" description="Disordered" evidence="1">
    <location>
        <begin position="66"/>
        <end position="85"/>
    </location>
</feature>
<dbReference type="EMBL" id="AHIE01000008">
    <property type="protein sequence ID" value="EHU01336.1"/>
    <property type="molecule type" value="Genomic_DNA"/>
</dbReference>
<name>H3RBJ7_PANSE</name>
<keyword evidence="2" id="KW-1133">Transmembrane helix</keyword>
<dbReference type="EMBL" id="CP017581">
    <property type="protein sequence ID" value="ARF49641.1"/>
    <property type="molecule type" value="Genomic_DNA"/>
</dbReference>
<keyword evidence="6" id="KW-1185">Reference proteome</keyword>
<sequence length="85" mass="9519">MFTTTALITWALIALVTGFAAGWLVGLFRWKNSPQKAEAESTAIRDGWHDVEQRFQAQIDELKSKLDERAMSQPQGAQSEAPKKN</sequence>
<evidence type="ECO:0000313" key="3">
    <source>
        <dbReference type="EMBL" id="ARF49641.1"/>
    </source>
</evidence>
<organism evidence="4 5">
    <name type="scientific">Pantoea stewartii subsp. stewartii DC283</name>
    <dbReference type="NCBI Taxonomy" id="660596"/>
    <lineage>
        <taxon>Bacteria</taxon>
        <taxon>Pseudomonadati</taxon>
        <taxon>Pseudomonadota</taxon>
        <taxon>Gammaproteobacteria</taxon>
        <taxon>Enterobacterales</taxon>
        <taxon>Erwiniaceae</taxon>
        <taxon>Pantoea</taxon>
    </lineage>
</organism>
<dbReference type="STRING" id="660596.DSJ_10005"/>
<reference evidence="4" key="2">
    <citation type="submission" date="2012-01" db="EMBL/GenBank/DDBJ databases">
        <authorList>
            <person name="Biehl B.S."/>
            <person name="Ding Y."/>
            <person name="Dugan-Rocha S.P."/>
            <person name="Gibbs R.A."/>
            <person name="Glasner J.D."/>
            <person name="Kovar C."/>
            <person name="Muzny D.M."/>
            <person name="Neeno-Eckwall E.C."/>
            <person name="Perna N.T."/>
            <person name="Qin X."/>
            <person name="von Bodman S.B."/>
            <person name="Weinstock G.M."/>
        </authorList>
    </citation>
    <scope>NUCLEOTIDE SEQUENCE</scope>
    <source>
        <strain evidence="4">DC283</strain>
    </source>
</reference>
<evidence type="ECO:0000313" key="5">
    <source>
        <dbReference type="Proteomes" id="UP000005050"/>
    </source>
</evidence>
<dbReference type="Proteomes" id="UP000005050">
    <property type="component" value="Unassembled WGS sequence"/>
</dbReference>
<dbReference type="RefSeq" id="WP_006118713.1">
    <property type="nucleotide sequence ID" value="NZ_AHIE01000008.1"/>
</dbReference>
<keyword evidence="2" id="KW-0812">Transmembrane</keyword>
<keyword evidence="2" id="KW-0472">Membrane</keyword>
<proteinExistence type="predicted"/>
<gene>
    <name evidence="4" type="ORF">CKS_4087</name>
    <name evidence="3" type="ORF">DSJ_10005</name>
</gene>
<dbReference type="Proteomes" id="UP000192380">
    <property type="component" value="Chromosome"/>
</dbReference>
<dbReference type="AlphaFoldDB" id="H3RBJ7"/>
<evidence type="ECO:0000313" key="4">
    <source>
        <dbReference type="EMBL" id="EHU01336.1"/>
    </source>
</evidence>
<evidence type="ECO:0000256" key="1">
    <source>
        <dbReference type="SAM" id="MobiDB-lite"/>
    </source>
</evidence>
<protein>
    <submittedName>
        <fullName evidence="4">Uncharacterized protein</fullName>
    </submittedName>
</protein>
<reference evidence="3 6" key="3">
    <citation type="submission" date="2016-10" db="EMBL/GenBank/DDBJ databases">
        <title>Complete Genome Assembly of Pantoea stewartii subsp. stewartii DC283, a Corn Pathogen.</title>
        <authorList>
            <person name="Duong D.A."/>
            <person name="Stevens A.M."/>
            <person name="Jensen R.V."/>
        </authorList>
    </citation>
    <scope>NUCLEOTIDE SEQUENCE [LARGE SCALE GENOMIC DNA]</scope>
    <source>
        <strain evidence="3 6">DC283</strain>
    </source>
</reference>
<reference evidence="4 5" key="1">
    <citation type="journal article" date="2012" name="Mol. Microbiol.">
        <title>The genetic and structural basis of two distinct terminal side branch residues in stewartan and amylovoran exopolysaccharides and their potential role in host adaptation.</title>
        <authorList>
            <person name="Wang X."/>
            <person name="Yang F."/>
            <person name="von Bodman S.B."/>
        </authorList>
    </citation>
    <scope>NUCLEOTIDE SEQUENCE [LARGE SCALE GENOMIC DNA]</scope>
    <source>
        <strain evidence="4 5">DC283</strain>
    </source>
</reference>
<dbReference type="KEGG" id="pstw:DSJ_10005"/>
<evidence type="ECO:0000313" key="6">
    <source>
        <dbReference type="Proteomes" id="UP000192380"/>
    </source>
</evidence>
<accession>H3RBJ7</accession>
<evidence type="ECO:0000256" key="2">
    <source>
        <dbReference type="SAM" id="Phobius"/>
    </source>
</evidence>